<organism evidence="1 2">
    <name type="scientific">Panagrolaimus sp. PS1159</name>
    <dbReference type="NCBI Taxonomy" id="55785"/>
    <lineage>
        <taxon>Eukaryota</taxon>
        <taxon>Metazoa</taxon>
        <taxon>Ecdysozoa</taxon>
        <taxon>Nematoda</taxon>
        <taxon>Chromadorea</taxon>
        <taxon>Rhabditida</taxon>
        <taxon>Tylenchina</taxon>
        <taxon>Panagrolaimomorpha</taxon>
        <taxon>Panagrolaimoidea</taxon>
        <taxon>Panagrolaimidae</taxon>
        <taxon>Panagrolaimus</taxon>
    </lineage>
</organism>
<dbReference type="WBParaSite" id="PS1159_v2.g24701.t1">
    <property type="protein sequence ID" value="PS1159_v2.g24701.t1"/>
    <property type="gene ID" value="PS1159_v2.g24701"/>
</dbReference>
<reference evidence="2" key="1">
    <citation type="submission" date="2022-11" db="UniProtKB">
        <authorList>
            <consortium name="WormBaseParasite"/>
        </authorList>
    </citation>
    <scope>IDENTIFICATION</scope>
</reference>
<name>A0AC35G741_9BILA</name>
<dbReference type="Proteomes" id="UP000887580">
    <property type="component" value="Unplaced"/>
</dbReference>
<evidence type="ECO:0000313" key="2">
    <source>
        <dbReference type="WBParaSite" id="PS1159_v2.g24701.t1"/>
    </source>
</evidence>
<proteinExistence type="predicted"/>
<sequence length="186" mass="21242">MLKLAQFGRHQIYLPYRLLSTTAFPSSCSSFLIPSSYQHNTTSIATFSYTSTEYAKKQKRNFKKQQKIEVIDVDEDDDDDPDDDVIDEKTALKAKGILHKGVGEAEEIVDDGLPKDYKHRSFKLASRRLDTILNRTSGKSSAEVEKMILSGCVRINDQIEKKKAYNVSNFISDFLLQMYYCNTGIY</sequence>
<accession>A0AC35G741</accession>
<protein>
    <submittedName>
        <fullName evidence="2">RNA-binding S4 domain-containing protein</fullName>
    </submittedName>
</protein>
<evidence type="ECO:0000313" key="1">
    <source>
        <dbReference type="Proteomes" id="UP000887580"/>
    </source>
</evidence>